<keyword evidence="4" id="KW-1185">Reference proteome</keyword>
<feature type="region of interest" description="Disordered" evidence="2">
    <location>
        <begin position="188"/>
        <end position="207"/>
    </location>
</feature>
<accession>A0A401SBJ1</accession>
<dbReference type="Pfam" id="PF15546">
    <property type="entry name" value="DUF4653"/>
    <property type="match status" value="1"/>
</dbReference>
<proteinExistence type="predicted"/>
<comment type="caution">
    <text evidence="3">The sequence shown here is derived from an EMBL/GenBank/DDBJ whole genome shotgun (WGS) entry which is preliminary data.</text>
</comment>
<evidence type="ECO:0000256" key="2">
    <source>
        <dbReference type="SAM" id="MobiDB-lite"/>
    </source>
</evidence>
<sequence>MNHAGVERMLLSEEAGAVEHLMYFALALAINSNTPFLIRYNTTCCLLKLREKNRKIHQLTDQQVISLGNNLIVIVCRMFAVEQLNTHEISSNSLFCNGTLDHQIRNQAICATEVKPDKNCNIMDEVYDTNENLGQLHSDGTTFSLNLKGEPVLQVEKEMSNCFPMKGSPNLELSRRPITIENVRVPPEGAEMGHTSRSGTVKDCEDFAISPSDDNGYSSSCLSIESPDSVEGSIWEASGTVNSDNLDLWQQAAPTENENVSGISAADSLLPSILEAVQSLQEKQRFKEQEKEKHQTQVIMYRRLALLRWIRNLQQKVMDHQNRLQESYDTILNNRKELLKFIKQGVISP</sequence>
<name>A0A401SBJ1_CHIPU</name>
<dbReference type="OrthoDB" id="9900901at2759"/>
<protein>
    <submittedName>
        <fullName evidence="3">Uncharacterized protein</fullName>
    </submittedName>
</protein>
<dbReference type="InterPro" id="IPR027812">
    <property type="entry name" value="DUF4653"/>
</dbReference>
<dbReference type="Proteomes" id="UP000287033">
    <property type="component" value="Unassembled WGS sequence"/>
</dbReference>
<organism evidence="3 4">
    <name type="scientific">Chiloscyllium punctatum</name>
    <name type="common">Brownbanded bambooshark</name>
    <name type="synonym">Hemiscyllium punctatum</name>
    <dbReference type="NCBI Taxonomy" id="137246"/>
    <lineage>
        <taxon>Eukaryota</taxon>
        <taxon>Metazoa</taxon>
        <taxon>Chordata</taxon>
        <taxon>Craniata</taxon>
        <taxon>Vertebrata</taxon>
        <taxon>Chondrichthyes</taxon>
        <taxon>Elasmobranchii</taxon>
        <taxon>Galeomorphii</taxon>
        <taxon>Galeoidea</taxon>
        <taxon>Orectolobiformes</taxon>
        <taxon>Hemiscylliidae</taxon>
        <taxon>Chiloscyllium</taxon>
    </lineage>
</organism>
<dbReference type="PANTHER" id="PTHR35673">
    <property type="entry name" value="UPF0500 PROTEIN C1ORF216"/>
    <property type="match status" value="1"/>
</dbReference>
<evidence type="ECO:0000256" key="1">
    <source>
        <dbReference type="SAM" id="Coils"/>
    </source>
</evidence>
<dbReference type="PANTHER" id="PTHR35673:SF1">
    <property type="entry name" value="UPF0500 PROTEIN C1ORF216"/>
    <property type="match status" value="1"/>
</dbReference>
<keyword evidence="1" id="KW-0175">Coiled coil</keyword>
<feature type="coiled-coil region" evidence="1">
    <location>
        <begin position="277"/>
        <end position="330"/>
    </location>
</feature>
<reference evidence="3 4" key="1">
    <citation type="journal article" date="2018" name="Nat. Ecol. Evol.">
        <title>Shark genomes provide insights into elasmobranch evolution and the origin of vertebrates.</title>
        <authorList>
            <person name="Hara Y"/>
            <person name="Yamaguchi K"/>
            <person name="Onimaru K"/>
            <person name="Kadota M"/>
            <person name="Koyanagi M"/>
            <person name="Keeley SD"/>
            <person name="Tatsumi K"/>
            <person name="Tanaka K"/>
            <person name="Motone F"/>
            <person name="Kageyama Y"/>
            <person name="Nozu R"/>
            <person name="Adachi N"/>
            <person name="Nishimura O"/>
            <person name="Nakagawa R"/>
            <person name="Tanegashima C"/>
            <person name="Kiyatake I"/>
            <person name="Matsumoto R"/>
            <person name="Murakumo K"/>
            <person name="Nishida K"/>
            <person name="Terakita A"/>
            <person name="Kuratani S"/>
            <person name="Sato K"/>
            <person name="Hyodo S Kuraku.S."/>
        </authorList>
    </citation>
    <scope>NUCLEOTIDE SEQUENCE [LARGE SCALE GENOMIC DNA]</scope>
</reference>
<evidence type="ECO:0000313" key="4">
    <source>
        <dbReference type="Proteomes" id="UP000287033"/>
    </source>
</evidence>
<dbReference type="OMA" id="HAQLTMY"/>
<gene>
    <name evidence="3" type="ORF">chiPu_0006185</name>
</gene>
<dbReference type="EMBL" id="BEZZ01000175">
    <property type="protein sequence ID" value="GCC27759.1"/>
    <property type="molecule type" value="Genomic_DNA"/>
</dbReference>
<dbReference type="AlphaFoldDB" id="A0A401SBJ1"/>
<evidence type="ECO:0000313" key="3">
    <source>
        <dbReference type="EMBL" id="GCC27759.1"/>
    </source>
</evidence>